<evidence type="ECO:0000313" key="3">
    <source>
        <dbReference type="EMBL" id="MFD4826866.1"/>
    </source>
</evidence>
<dbReference type="InterPro" id="IPR024983">
    <property type="entry name" value="CHAT_dom"/>
</dbReference>
<dbReference type="Proteomes" id="UP001598352">
    <property type="component" value="Unassembled WGS sequence"/>
</dbReference>
<dbReference type="Pfam" id="PF12770">
    <property type="entry name" value="CHAT"/>
    <property type="match status" value="1"/>
</dbReference>
<feature type="region of interest" description="Disordered" evidence="1">
    <location>
        <begin position="456"/>
        <end position="487"/>
    </location>
</feature>
<accession>A0ABW6F8I9</accession>
<evidence type="ECO:0000256" key="1">
    <source>
        <dbReference type="SAM" id="MobiDB-lite"/>
    </source>
</evidence>
<dbReference type="Gene3D" id="3.40.50.1460">
    <property type="match status" value="1"/>
</dbReference>
<name>A0ABW6F8I9_9ACTN</name>
<sequence length="702" mass="74952">MDDRETGITAVLGGRAAAGNVRGPVTGAAEAADPDLGPRLRISVLWGDLTEVPADVHVTGHYAGVAPTSAEKALDKAISGHGRRVVAEHNRRGWIDARLGKVTYFPTPWPAASPASGAAGSDGVAEDGAIHSAAVVGMGRMGRFTERGAARLYESLLGEVLGLGHMRKVAMVLIGSKPGSLKLRQAARALVHGFDAALDAMAVPPGGREFLPEVVLVEVDRLRAEKTQKAVRDFARGVRRVQVAKHLVVPPSCGGTVMRTSAAAFALLELAALTRADAPPEGAEALRTVLGGIEDKHLREGVRAGLESLAADEICPTGVSVTTRVKDSASRTPPVNISVLRSDKGLRWAALSDRAAIPEREVRIDGALFHQLVDRLTEPSVRDARELPDLLSRLVVPIEFQWLLTPDAPVNLEVDRNTAIVPWEFLSDIRQGTGGCTPLATRTPFSRNLRTAHSSMDVNEEHTVGPPRALVIGDPGSSDRGAALNGAREEARRVARTLTAHGVDVRLLVGPPGSRGRVEGEEAATRLDVLQALLTQRYHIVHYCGHGTFSSSRSSGWIFDDGVLTAQELEQLSGPPRIVVANACYSARGEPPSAEGEPSAGGKPPAEEVFKLADEFLRAGVVHYVGAAWQLRDAQSLVFADAFYEHLFSENTSVGEAVCAARLRTYNKRGRTEDPHSWSAWAAYQHYGDPTDHFLRGPGTTA</sequence>
<protein>
    <submittedName>
        <fullName evidence="3">CHAT domain-containing protein</fullName>
    </submittedName>
</protein>
<feature type="domain" description="CHAT" evidence="2">
    <location>
        <begin position="415"/>
        <end position="689"/>
    </location>
</feature>
<proteinExistence type="predicted"/>
<dbReference type="EMBL" id="JBHXKZ010000034">
    <property type="protein sequence ID" value="MFD4826866.1"/>
    <property type="molecule type" value="Genomic_DNA"/>
</dbReference>
<gene>
    <name evidence="3" type="ORF">ACFWOQ_30290</name>
</gene>
<organism evidence="3 4">
    <name type="scientific">Streptomyces rubiginosohelvolus</name>
    <dbReference type="NCBI Taxonomy" id="67362"/>
    <lineage>
        <taxon>Bacteria</taxon>
        <taxon>Bacillati</taxon>
        <taxon>Actinomycetota</taxon>
        <taxon>Actinomycetes</taxon>
        <taxon>Kitasatosporales</taxon>
        <taxon>Streptomycetaceae</taxon>
        <taxon>Streptomyces</taxon>
    </lineage>
</organism>
<dbReference type="InterPro" id="IPR043472">
    <property type="entry name" value="Macro_dom-like"/>
</dbReference>
<keyword evidence="4" id="KW-1185">Reference proteome</keyword>
<comment type="caution">
    <text evidence="3">The sequence shown here is derived from an EMBL/GenBank/DDBJ whole genome shotgun (WGS) entry which is preliminary data.</text>
</comment>
<dbReference type="RefSeq" id="WP_382777022.1">
    <property type="nucleotide sequence ID" value="NZ_JBHXKZ010000034.1"/>
</dbReference>
<reference evidence="3 4" key="1">
    <citation type="submission" date="2024-09" db="EMBL/GenBank/DDBJ databases">
        <title>The Natural Products Discovery Center: Release of the First 8490 Sequenced Strains for Exploring Actinobacteria Biosynthetic Diversity.</title>
        <authorList>
            <person name="Kalkreuter E."/>
            <person name="Kautsar S.A."/>
            <person name="Yang D."/>
            <person name="Bader C.D."/>
            <person name="Teijaro C.N."/>
            <person name="Fluegel L."/>
            <person name="Davis C.M."/>
            <person name="Simpson J.R."/>
            <person name="Lauterbach L."/>
            <person name="Steele A.D."/>
            <person name="Gui C."/>
            <person name="Meng S."/>
            <person name="Li G."/>
            <person name="Viehrig K."/>
            <person name="Ye F."/>
            <person name="Su P."/>
            <person name="Kiefer A.F."/>
            <person name="Nichols A."/>
            <person name="Cepeda A.J."/>
            <person name="Yan W."/>
            <person name="Fan B."/>
            <person name="Jiang Y."/>
            <person name="Adhikari A."/>
            <person name="Zheng C.-J."/>
            <person name="Schuster L."/>
            <person name="Cowan T.M."/>
            <person name="Smanski M.J."/>
            <person name="Chevrette M.G."/>
            <person name="De Carvalho L.P.S."/>
            <person name="Shen B."/>
        </authorList>
    </citation>
    <scope>NUCLEOTIDE SEQUENCE [LARGE SCALE GENOMIC DNA]</scope>
    <source>
        <strain evidence="3 4">NPDC058428</strain>
    </source>
</reference>
<evidence type="ECO:0000313" key="4">
    <source>
        <dbReference type="Proteomes" id="UP001598352"/>
    </source>
</evidence>
<evidence type="ECO:0000259" key="2">
    <source>
        <dbReference type="Pfam" id="PF12770"/>
    </source>
</evidence>
<dbReference type="Gene3D" id="3.40.220.10">
    <property type="entry name" value="Leucine Aminopeptidase, subunit E, domain 1"/>
    <property type="match status" value="1"/>
</dbReference>